<gene>
    <name evidence="4" type="ORF">Lery_0800</name>
</gene>
<keyword evidence="3" id="KW-0472">Membrane</keyword>
<keyword evidence="1 2" id="KW-0808">Transferase</keyword>
<evidence type="ECO:0000256" key="2">
    <source>
        <dbReference type="RuleBase" id="RU003750"/>
    </source>
</evidence>
<comment type="similarity">
    <text evidence="2">Belongs to the CDP-alcohol phosphatidyltransferase class-I family.</text>
</comment>
<dbReference type="OrthoDB" id="9790577at2"/>
<feature type="transmembrane region" description="Helical" evidence="3">
    <location>
        <begin position="169"/>
        <end position="187"/>
    </location>
</feature>
<feature type="transmembrane region" description="Helical" evidence="3">
    <location>
        <begin position="30"/>
        <end position="47"/>
    </location>
</feature>
<evidence type="ECO:0000256" key="1">
    <source>
        <dbReference type="ARBA" id="ARBA00022679"/>
    </source>
</evidence>
<dbReference type="Gene3D" id="1.20.120.1760">
    <property type="match status" value="1"/>
</dbReference>
<dbReference type="EMBL" id="LNYA01000018">
    <property type="protein sequence ID" value="KTC98636.1"/>
    <property type="molecule type" value="Genomic_DNA"/>
</dbReference>
<feature type="transmembrane region" description="Helical" evidence="3">
    <location>
        <begin position="84"/>
        <end position="104"/>
    </location>
</feature>
<dbReference type="PROSITE" id="PS00379">
    <property type="entry name" value="CDP_ALCOHOL_P_TRANSF"/>
    <property type="match status" value="1"/>
</dbReference>
<evidence type="ECO:0000256" key="3">
    <source>
        <dbReference type="SAM" id="Phobius"/>
    </source>
</evidence>
<evidence type="ECO:0000313" key="4">
    <source>
        <dbReference type="EMBL" id="KTC98636.1"/>
    </source>
</evidence>
<keyword evidence="3" id="KW-0812">Transmembrane</keyword>
<keyword evidence="5" id="KW-1185">Reference proteome</keyword>
<dbReference type="InterPro" id="IPR048254">
    <property type="entry name" value="CDP_ALCOHOL_P_TRANSF_CS"/>
</dbReference>
<protein>
    <submittedName>
        <fullName evidence="4">Cytochrome oxidase-like protein</fullName>
    </submittedName>
</protein>
<dbReference type="STRING" id="448.Lery_0800"/>
<dbReference type="GO" id="GO:0016780">
    <property type="term" value="F:phosphotransferase activity, for other substituted phosphate groups"/>
    <property type="evidence" value="ECO:0007669"/>
    <property type="project" value="InterPro"/>
</dbReference>
<dbReference type="PATRIC" id="fig|448.7.peg.836"/>
<name>A0A0W0TSY4_LEGER</name>
<reference evidence="4 5" key="1">
    <citation type="submission" date="2015-11" db="EMBL/GenBank/DDBJ databases">
        <title>Genomic analysis of 38 Legionella species identifies large and diverse effector repertoires.</title>
        <authorList>
            <person name="Burstein D."/>
            <person name="Amaro F."/>
            <person name="Zusman T."/>
            <person name="Lifshitz Z."/>
            <person name="Cohen O."/>
            <person name="Gilbert J.A."/>
            <person name="Pupko T."/>
            <person name="Shuman H.A."/>
            <person name="Segal G."/>
        </authorList>
    </citation>
    <scope>NUCLEOTIDE SEQUENCE [LARGE SCALE GENOMIC DNA]</scope>
    <source>
        <strain evidence="4 5">SE-32A-C8</strain>
    </source>
</reference>
<dbReference type="Proteomes" id="UP000054773">
    <property type="component" value="Unassembled WGS sequence"/>
</dbReference>
<proteinExistence type="inferred from homology"/>
<accession>A0A0W0TSY4</accession>
<evidence type="ECO:0000313" key="5">
    <source>
        <dbReference type="Proteomes" id="UP000054773"/>
    </source>
</evidence>
<feature type="transmembrane region" description="Helical" evidence="3">
    <location>
        <begin position="110"/>
        <end position="132"/>
    </location>
</feature>
<sequence>MLEQTLRHHYQKRLVDPLVRVLDRRITPQAITWLSGFFGLAFIPALCGGYDKLAIFLLLISGYCDTLDGSLARHQNQASPLGSVLDIMMDRLVEFAVVFALYWINPERAFAIILMLGSMLLCITSFLVVGIFSQNESHKSFHYSPGLMERAEAFCFFIAMVLLPQWFNGLAAVFTTLVCLTAVIRLVQFARHEALFRSQTNPLP</sequence>
<keyword evidence="3" id="KW-1133">Transmembrane helix</keyword>
<dbReference type="GO" id="GO:0016020">
    <property type="term" value="C:membrane"/>
    <property type="evidence" value="ECO:0007669"/>
    <property type="project" value="InterPro"/>
</dbReference>
<dbReference type="RefSeq" id="WP_058525969.1">
    <property type="nucleotide sequence ID" value="NZ_CAAAHY010000008.1"/>
</dbReference>
<dbReference type="AlphaFoldDB" id="A0A0W0TSY4"/>
<dbReference type="InterPro" id="IPR000462">
    <property type="entry name" value="CDP-OH_P_trans"/>
</dbReference>
<comment type="caution">
    <text evidence="4">The sequence shown here is derived from an EMBL/GenBank/DDBJ whole genome shotgun (WGS) entry which is preliminary data.</text>
</comment>
<organism evidence="4 5">
    <name type="scientific">Legionella erythra</name>
    <dbReference type="NCBI Taxonomy" id="448"/>
    <lineage>
        <taxon>Bacteria</taxon>
        <taxon>Pseudomonadati</taxon>
        <taxon>Pseudomonadota</taxon>
        <taxon>Gammaproteobacteria</taxon>
        <taxon>Legionellales</taxon>
        <taxon>Legionellaceae</taxon>
        <taxon>Legionella</taxon>
    </lineage>
</organism>
<dbReference type="InterPro" id="IPR043130">
    <property type="entry name" value="CDP-OH_PTrfase_TM_dom"/>
</dbReference>
<dbReference type="Pfam" id="PF01066">
    <property type="entry name" value="CDP-OH_P_transf"/>
    <property type="match status" value="1"/>
</dbReference>
<dbReference type="GO" id="GO:0008654">
    <property type="term" value="P:phospholipid biosynthetic process"/>
    <property type="evidence" value="ECO:0007669"/>
    <property type="project" value="InterPro"/>
</dbReference>